<dbReference type="Proteomes" id="UP000621447">
    <property type="component" value="Unassembled WGS sequence"/>
</dbReference>
<name>A0ABX2JQN0_9SPHN</name>
<dbReference type="InterPro" id="IPR007076">
    <property type="entry name" value="TfoX_N"/>
</dbReference>
<proteinExistence type="predicted"/>
<feature type="domain" description="TfoX N-terminal" evidence="1">
    <location>
        <begin position="1"/>
        <end position="79"/>
    </location>
</feature>
<sequence>MMGGWTLYLDAVIFALIDRDGGLWFKSDAVSDPAWDAAGCERFGYDQDGKSATMNDRRAPDATYDDAEELARCALLGVDAGLRGARKQPRR</sequence>
<comment type="caution">
    <text evidence="2">The sequence shown here is derived from an EMBL/GenBank/DDBJ whole genome shotgun (WGS) entry which is preliminary data.</text>
</comment>
<evidence type="ECO:0000313" key="2">
    <source>
        <dbReference type="EMBL" id="NTS66148.1"/>
    </source>
</evidence>
<dbReference type="Gene3D" id="3.30.1460.30">
    <property type="entry name" value="YgaC/TfoX-N like chaperone"/>
    <property type="match status" value="1"/>
</dbReference>
<gene>
    <name evidence="2" type="ORF">HRV97_13365</name>
</gene>
<protein>
    <submittedName>
        <fullName evidence="2">TfoX/Sxy family protein</fullName>
    </submittedName>
</protein>
<accession>A0ABX2JQN0</accession>
<dbReference type="EMBL" id="JABULH010000005">
    <property type="protein sequence ID" value="NTS66148.1"/>
    <property type="molecule type" value="Genomic_DNA"/>
</dbReference>
<dbReference type="Pfam" id="PF04993">
    <property type="entry name" value="TfoX_N"/>
    <property type="match status" value="1"/>
</dbReference>
<organism evidence="2 3">
    <name type="scientific">Sphingomonas hominis</name>
    <dbReference type="NCBI Taxonomy" id="2741495"/>
    <lineage>
        <taxon>Bacteria</taxon>
        <taxon>Pseudomonadati</taxon>
        <taxon>Pseudomonadota</taxon>
        <taxon>Alphaproteobacteria</taxon>
        <taxon>Sphingomonadales</taxon>
        <taxon>Sphingomonadaceae</taxon>
        <taxon>Sphingomonas</taxon>
    </lineage>
</organism>
<reference evidence="2 3" key="1">
    <citation type="submission" date="2020-06" db="EMBL/GenBank/DDBJ databases">
        <title>Sphingomonas hominis sp. nov., a member of the Sphingomonas, isolated from the hair of a 22-year-old girl.</title>
        <authorList>
            <person name="Zhang D.-F."/>
            <person name="Cui X.-W."/>
        </authorList>
    </citation>
    <scope>NUCLEOTIDE SEQUENCE [LARGE SCALE GENOMIC DNA]</scope>
    <source>
        <strain evidence="2 3">HHU CXW</strain>
    </source>
</reference>
<evidence type="ECO:0000259" key="1">
    <source>
        <dbReference type="Pfam" id="PF04993"/>
    </source>
</evidence>
<dbReference type="SUPFAM" id="SSF159894">
    <property type="entry name" value="YgaC/TfoX-N like"/>
    <property type="match status" value="1"/>
</dbReference>
<keyword evidence="3" id="KW-1185">Reference proteome</keyword>
<evidence type="ECO:0000313" key="3">
    <source>
        <dbReference type="Proteomes" id="UP000621447"/>
    </source>
</evidence>